<evidence type="ECO:0000313" key="16">
    <source>
        <dbReference type="EMBL" id="TFH93521.1"/>
    </source>
</evidence>
<dbReference type="Pfam" id="PF02895">
    <property type="entry name" value="H-kinase_dim"/>
    <property type="match status" value="1"/>
</dbReference>
<dbReference type="OrthoDB" id="9803176at2"/>
<keyword evidence="6" id="KW-0808">Transferase</keyword>
<name>A0A4Y8WMN3_9VIBR</name>
<evidence type="ECO:0000256" key="2">
    <source>
        <dbReference type="ARBA" id="ARBA00012438"/>
    </source>
</evidence>
<comment type="function">
    <text evidence="11">Involved in the transmission of sensory signals from the chemoreceptors to the flagellar motors. CheA is autophosphorylated; it can transfer its phosphate group to either CheB or CheY.</text>
</comment>
<dbReference type="GO" id="GO:0006935">
    <property type="term" value="P:chemotaxis"/>
    <property type="evidence" value="ECO:0007669"/>
    <property type="project" value="UniProtKB-KW"/>
</dbReference>
<keyword evidence="8" id="KW-0418">Kinase</keyword>
<reference evidence="16 17" key="1">
    <citation type="submission" date="2019-01" db="EMBL/GenBank/DDBJ databases">
        <title>Vibrio BEI176 sp. nov, a marine bacterium isolated from China: eastern marignal seas.</title>
        <authorList>
            <person name="Li B."/>
        </authorList>
    </citation>
    <scope>NUCLEOTIDE SEQUENCE [LARGE SCALE GENOMIC DNA]</scope>
    <source>
        <strain evidence="16 17">BEI176</strain>
    </source>
</reference>
<dbReference type="InterPro" id="IPR036890">
    <property type="entry name" value="HATPase_C_sf"/>
</dbReference>
<dbReference type="InterPro" id="IPR036061">
    <property type="entry name" value="CheW-like_dom_sf"/>
</dbReference>
<keyword evidence="4" id="KW-0145">Chemotaxis</keyword>
<evidence type="ECO:0000256" key="4">
    <source>
        <dbReference type="ARBA" id="ARBA00022500"/>
    </source>
</evidence>
<dbReference type="PRINTS" id="PR00344">
    <property type="entry name" value="BCTRLSENSOR"/>
</dbReference>
<dbReference type="InterPro" id="IPR008207">
    <property type="entry name" value="Sig_transdc_His_kin_Hpt_dom"/>
</dbReference>
<dbReference type="InterPro" id="IPR003594">
    <property type="entry name" value="HATPase_dom"/>
</dbReference>
<dbReference type="Gene3D" id="1.10.287.560">
    <property type="entry name" value="Histidine kinase CheA-like, homodimeric domain"/>
    <property type="match status" value="1"/>
</dbReference>
<dbReference type="RefSeq" id="WP_134833772.1">
    <property type="nucleotide sequence ID" value="NZ_SATR01000001.1"/>
</dbReference>
<dbReference type="SMART" id="SM00387">
    <property type="entry name" value="HATPase_c"/>
    <property type="match status" value="1"/>
</dbReference>
<dbReference type="InterPro" id="IPR005467">
    <property type="entry name" value="His_kinase_dom"/>
</dbReference>
<evidence type="ECO:0000313" key="17">
    <source>
        <dbReference type="Proteomes" id="UP000297753"/>
    </source>
</evidence>
<dbReference type="EMBL" id="SATR01000001">
    <property type="protein sequence ID" value="TFH93521.1"/>
    <property type="molecule type" value="Genomic_DNA"/>
</dbReference>
<accession>A0A4Y8WMN3</accession>
<keyword evidence="17" id="KW-1185">Reference proteome</keyword>
<gene>
    <name evidence="16" type="ORF">ELS82_00765</name>
</gene>
<dbReference type="SUPFAM" id="SSF55874">
    <property type="entry name" value="ATPase domain of HSP90 chaperone/DNA topoisomerase II/histidine kinase"/>
    <property type="match status" value="1"/>
</dbReference>
<dbReference type="InterPro" id="IPR036097">
    <property type="entry name" value="HisK_dim/P_sf"/>
</dbReference>
<organism evidence="16 17">
    <name type="scientific">Vibrio ouci</name>
    <dbReference type="NCBI Taxonomy" id="2499078"/>
    <lineage>
        <taxon>Bacteria</taxon>
        <taxon>Pseudomonadati</taxon>
        <taxon>Pseudomonadota</taxon>
        <taxon>Gammaproteobacteria</taxon>
        <taxon>Vibrionales</taxon>
        <taxon>Vibrionaceae</taxon>
        <taxon>Vibrio</taxon>
    </lineage>
</organism>
<dbReference type="InterPro" id="IPR004105">
    <property type="entry name" value="CheA-like_dim"/>
</dbReference>
<dbReference type="Pfam" id="PF01584">
    <property type="entry name" value="CheW"/>
    <property type="match status" value="1"/>
</dbReference>
<dbReference type="Gene3D" id="1.20.120.160">
    <property type="entry name" value="HPT domain"/>
    <property type="match status" value="1"/>
</dbReference>
<dbReference type="InterPro" id="IPR037006">
    <property type="entry name" value="CheA-like_homodim_sf"/>
</dbReference>
<feature type="domain" description="CheW-like" evidence="14">
    <location>
        <begin position="556"/>
        <end position="690"/>
    </location>
</feature>
<dbReference type="SUPFAM" id="SSF47226">
    <property type="entry name" value="Histidine-containing phosphotransfer domain, HPT domain"/>
    <property type="match status" value="1"/>
</dbReference>
<dbReference type="PANTHER" id="PTHR43395">
    <property type="entry name" value="SENSOR HISTIDINE KINASE CHEA"/>
    <property type="match status" value="1"/>
</dbReference>
<dbReference type="SMART" id="SM01231">
    <property type="entry name" value="H-kinase_dim"/>
    <property type="match status" value="1"/>
</dbReference>
<keyword evidence="7" id="KW-0547">Nucleotide-binding</keyword>
<dbReference type="Proteomes" id="UP000297753">
    <property type="component" value="Unassembled WGS sequence"/>
</dbReference>
<evidence type="ECO:0000259" key="14">
    <source>
        <dbReference type="PROSITE" id="PS50851"/>
    </source>
</evidence>
<dbReference type="InterPro" id="IPR002545">
    <property type="entry name" value="CheW-lke_dom"/>
</dbReference>
<dbReference type="CDD" id="cd00088">
    <property type="entry name" value="HPT"/>
    <property type="match status" value="1"/>
</dbReference>
<dbReference type="SMART" id="SM00073">
    <property type="entry name" value="HPT"/>
    <property type="match status" value="1"/>
</dbReference>
<keyword evidence="10" id="KW-0902">Two-component regulatory system</keyword>
<evidence type="ECO:0000259" key="15">
    <source>
        <dbReference type="PROSITE" id="PS50894"/>
    </source>
</evidence>
<evidence type="ECO:0000256" key="1">
    <source>
        <dbReference type="ARBA" id="ARBA00000085"/>
    </source>
</evidence>
<evidence type="ECO:0000256" key="3">
    <source>
        <dbReference type="ARBA" id="ARBA00021495"/>
    </source>
</evidence>
<evidence type="ECO:0000256" key="9">
    <source>
        <dbReference type="ARBA" id="ARBA00022840"/>
    </source>
</evidence>
<dbReference type="FunFam" id="3.30.565.10:FF:000016">
    <property type="entry name" value="Chemotaxis protein CheA, putative"/>
    <property type="match status" value="1"/>
</dbReference>
<dbReference type="SUPFAM" id="SSF50341">
    <property type="entry name" value="CheW-like"/>
    <property type="match status" value="1"/>
</dbReference>
<protein>
    <recommendedName>
        <fullName evidence="3">Chemotaxis protein CheA</fullName>
        <ecNumber evidence="2">2.7.13.3</ecNumber>
    </recommendedName>
</protein>
<dbReference type="GO" id="GO:0005737">
    <property type="term" value="C:cytoplasm"/>
    <property type="evidence" value="ECO:0007669"/>
    <property type="project" value="InterPro"/>
</dbReference>
<dbReference type="InterPro" id="IPR036641">
    <property type="entry name" value="HPT_dom_sf"/>
</dbReference>
<dbReference type="InterPro" id="IPR051315">
    <property type="entry name" value="Bact_Chemotaxis_CheA"/>
</dbReference>
<dbReference type="SMART" id="SM00260">
    <property type="entry name" value="CheW"/>
    <property type="match status" value="1"/>
</dbReference>
<dbReference type="CDD" id="cd16916">
    <property type="entry name" value="HATPase_CheA-like"/>
    <property type="match status" value="1"/>
</dbReference>
<dbReference type="Gene3D" id="2.30.30.40">
    <property type="entry name" value="SH3 Domains"/>
    <property type="match status" value="1"/>
</dbReference>
<dbReference type="GO" id="GO:0000155">
    <property type="term" value="F:phosphorelay sensor kinase activity"/>
    <property type="evidence" value="ECO:0007669"/>
    <property type="project" value="InterPro"/>
</dbReference>
<evidence type="ECO:0000256" key="7">
    <source>
        <dbReference type="ARBA" id="ARBA00022741"/>
    </source>
</evidence>
<feature type="modified residue" description="Phosphohistidine" evidence="12">
    <location>
        <position position="48"/>
    </location>
</feature>
<evidence type="ECO:0000256" key="8">
    <source>
        <dbReference type="ARBA" id="ARBA00022777"/>
    </source>
</evidence>
<evidence type="ECO:0000256" key="5">
    <source>
        <dbReference type="ARBA" id="ARBA00022553"/>
    </source>
</evidence>
<evidence type="ECO:0000256" key="10">
    <source>
        <dbReference type="ARBA" id="ARBA00023012"/>
    </source>
</evidence>
<dbReference type="InterPro" id="IPR004358">
    <property type="entry name" value="Sig_transdc_His_kin-like_C"/>
</dbReference>
<dbReference type="AlphaFoldDB" id="A0A4Y8WMN3"/>
<dbReference type="EC" id="2.7.13.3" evidence="2"/>
<dbReference type="PROSITE" id="PS50894">
    <property type="entry name" value="HPT"/>
    <property type="match status" value="1"/>
</dbReference>
<proteinExistence type="predicted"/>
<sequence>MAEFDRAIQIFINESLELTDDVEQSLLNHQLLTHHFSDWIDELFRAIHTIKGNAGLFGFDEITTLAHAMESVLDQVRQRTTSVDEPLLEVLMEGNDVIRQQVIAVSSSSPMPDAEDVLAKVLPYLVQIATDRATIESNKPSDSNSDRHEGIWHISLRPNMTVFQEGLDPIGFIQYLGTKGELAQVALVTDALEKSINAEEMNDSFKSENSYLGYEIRFKGESSEEQILDAFEFIVNDATIEILPPNSSAERYYELAQRLPESTESLVEKFAQLGAIDAEQSKQWLEAHQIPSGIEATSSSIPSPIKSSKTLRVEAEKLDQLIDLVGEMVIMGARTNLLAHQTGNEPLIESMALLERLVENIRDSSLQLRMVQIGDTFNKFKRIVRDTSLELGKQVELVVSGADTELDKTFVEKLSDPLTHLVRNAIDHGIESTSEREKVGKPSCGTIRLNAYHDSGSIVIEVVDDGKGIDEQRVIEHARKLGLVGAEESLTKREIWKLVFELGFSTSDQVTDLSGRGVGMDVVKRNIELLRGSIEIESEAGQGSRFIIRLPLTLSIVDGFMFKVGGGDYVIPLDSVVECLELNEVIEANSSRDKKYVNLRDEVLPFLRLSEWFGLESSTPIEQEALIVIQLGSLRAGLVVDSLSGEFQTVVKPLGPLFEGLKGVSGATILGSGEVAIILDIFALIQTALSPTERINAERFN</sequence>
<dbReference type="PROSITE" id="PS50851">
    <property type="entry name" value="CHEW"/>
    <property type="match status" value="1"/>
</dbReference>
<dbReference type="Gene3D" id="3.30.565.10">
    <property type="entry name" value="Histidine kinase-like ATPase, C-terminal domain"/>
    <property type="match status" value="1"/>
</dbReference>
<comment type="caution">
    <text evidence="16">The sequence shown here is derived from an EMBL/GenBank/DDBJ whole genome shotgun (WGS) entry which is preliminary data.</text>
</comment>
<feature type="domain" description="Histidine kinase" evidence="13">
    <location>
        <begin position="354"/>
        <end position="554"/>
    </location>
</feature>
<dbReference type="Pfam" id="PF02518">
    <property type="entry name" value="HATPase_c"/>
    <property type="match status" value="1"/>
</dbReference>
<dbReference type="PANTHER" id="PTHR43395:SF10">
    <property type="entry name" value="CHEMOTAXIS PROTEIN CHEA"/>
    <property type="match status" value="1"/>
</dbReference>
<evidence type="ECO:0000259" key="13">
    <source>
        <dbReference type="PROSITE" id="PS50109"/>
    </source>
</evidence>
<comment type="catalytic activity">
    <reaction evidence="1">
        <text>ATP + protein L-histidine = ADP + protein N-phospho-L-histidine.</text>
        <dbReference type="EC" id="2.7.13.3"/>
    </reaction>
</comment>
<keyword evidence="9" id="KW-0067">ATP-binding</keyword>
<keyword evidence="5 12" id="KW-0597">Phosphoprotein</keyword>
<feature type="domain" description="HPt" evidence="15">
    <location>
        <begin position="1"/>
        <end position="105"/>
    </location>
</feature>
<dbReference type="PROSITE" id="PS50109">
    <property type="entry name" value="HIS_KIN"/>
    <property type="match status" value="1"/>
</dbReference>
<dbReference type="GO" id="GO:0005524">
    <property type="term" value="F:ATP binding"/>
    <property type="evidence" value="ECO:0007669"/>
    <property type="project" value="UniProtKB-KW"/>
</dbReference>
<evidence type="ECO:0000256" key="12">
    <source>
        <dbReference type="PROSITE-ProRule" id="PRU00110"/>
    </source>
</evidence>
<dbReference type="SUPFAM" id="SSF47384">
    <property type="entry name" value="Homodimeric domain of signal transducing histidine kinase"/>
    <property type="match status" value="1"/>
</dbReference>
<evidence type="ECO:0000256" key="6">
    <source>
        <dbReference type="ARBA" id="ARBA00022679"/>
    </source>
</evidence>
<evidence type="ECO:0000256" key="11">
    <source>
        <dbReference type="ARBA" id="ARBA00035100"/>
    </source>
</evidence>
<dbReference type="Pfam" id="PF01627">
    <property type="entry name" value="Hpt"/>
    <property type="match status" value="1"/>
</dbReference>